<dbReference type="InterPro" id="IPR016186">
    <property type="entry name" value="C-type_lectin-like/link_sf"/>
</dbReference>
<proteinExistence type="predicted"/>
<dbReference type="InterPro" id="IPR016187">
    <property type="entry name" value="CTDL_fold"/>
</dbReference>
<dbReference type="InterPro" id="IPR001304">
    <property type="entry name" value="C-type_lectin-like"/>
</dbReference>
<name>A0A2C9KIY6_BIOGL</name>
<organism evidence="2 3">
    <name type="scientific">Biomphalaria glabrata</name>
    <name type="common">Bloodfluke planorb</name>
    <name type="synonym">Freshwater snail</name>
    <dbReference type="NCBI Taxonomy" id="6526"/>
    <lineage>
        <taxon>Eukaryota</taxon>
        <taxon>Metazoa</taxon>
        <taxon>Spiralia</taxon>
        <taxon>Lophotrochozoa</taxon>
        <taxon>Mollusca</taxon>
        <taxon>Gastropoda</taxon>
        <taxon>Heterobranchia</taxon>
        <taxon>Euthyneura</taxon>
        <taxon>Panpulmonata</taxon>
        <taxon>Hygrophila</taxon>
        <taxon>Lymnaeoidea</taxon>
        <taxon>Planorbidae</taxon>
        <taxon>Biomphalaria</taxon>
    </lineage>
</organism>
<dbReference type="EnsemblMetazoa" id="BGLB020193-RA">
    <property type="protein sequence ID" value="BGLB020193-PA"/>
    <property type="gene ID" value="BGLB020193"/>
</dbReference>
<dbReference type="KEGG" id="bgt:106052062"/>
<evidence type="ECO:0000259" key="1">
    <source>
        <dbReference type="PROSITE" id="PS50041"/>
    </source>
</evidence>
<evidence type="ECO:0000313" key="3">
    <source>
        <dbReference type="Proteomes" id="UP000076420"/>
    </source>
</evidence>
<feature type="domain" description="C-type lectin" evidence="1">
    <location>
        <begin position="79"/>
        <end position="195"/>
    </location>
</feature>
<dbReference type="Proteomes" id="UP000076420">
    <property type="component" value="Unassembled WGS sequence"/>
</dbReference>
<sequence length="198" mass="22023">MHVLTVTNNSRSKVNCATRCFTSSFQCEAFIFDETMQCCMTGLGLWKMGVFPTPLQLLYSSGVNYCPSESGYTQMFSNDTGLCLYVSNETDNYSTASHSCKQKSGILMTVKTFERNTIMMSIVNQVGRVYIGLDDIVTEGHFVWSDGTNLTDTQMAFIFKIGKPSPINSAEDCCVIRSDGGNDESCSTLYKYICEYVP</sequence>
<dbReference type="PANTHER" id="PTHR22801">
    <property type="entry name" value="LITHOSTATHINE"/>
    <property type="match status" value="1"/>
</dbReference>
<dbReference type="PANTHER" id="PTHR22801:SF63">
    <property type="entry name" value="C-TYPE LECTIN DOMAIN-CONTAINING PROTEIN"/>
    <property type="match status" value="1"/>
</dbReference>
<accession>A0A2C9KIY6</accession>
<dbReference type="Gene3D" id="3.10.100.10">
    <property type="entry name" value="Mannose-Binding Protein A, subunit A"/>
    <property type="match status" value="1"/>
</dbReference>
<dbReference type="AlphaFoldDB" id="A0A2C9KIY6"/>
<dbReference type="SUPFAM" id="SSF56436">
    <property type="entry name" value="C-type lectin-like"/>
    <property type="match status" value="1"/>
</dbReference>
<evidence type="ECO:0000313" key="2">
    <source>
        <dbReference type="EnsemblMetazoa" id="BGLB020193-PA"/>
    </source>
</evidence>
<dbReference type="Pfam" id="PF00059">
    <property type="entry name" value="Lectin_C"/>
    <property type="match status" value="1"/>
</dbReference>
<dbReference type="VEuPathDB" id="VectorBase:BGLB020193"/>
<reference evidence="2" key="1">
    <citation type="submission" date="2020-05" db="UniProtKB">
        <authorList>
            <consortium name="EnsemblMetazoa"/>
        </authorList>
    </citation>
    <scope>IDENTIFICATION</scope>
    <source>
        <strain evidence="2">BB02</strain>
    </source>
</reference>
<dbReference type="PROSITE" id="PS50041">
    <property type="entry name" value="C_TYPE_LECTIN_2"/>
    <property type="match status" value="1"/>
</dbReference>
<protein>
    <recommendedName>
        <fullName evidence="1">C-type lectin domain-containing protein</fullName>
    </recommendedName>
</protein>
<dbReference type="SMART" id="SM00034">
    <property type="entry name" value="CLECT"/>
    <property type="match status" value="1"/>
</dbReference>
<dbReference type="VEuPathDB" id="VectorBase:BGLAX_045438"/>
<dbReference type="OrthoDB" id="10571571at2759"/>
<dbReference type="InterPro" id="IPR050801">
    <property type="entry name" value="Ca-Dep_Lectins_ImmuneDev"/>
</dbReference>
<gene>
    <name evidence="2" type="primary">106052062</name>
</gene>